<dbReference type="InterPro" id="IPR030678">
    <property type="entry name" value="Peptide/Ni-bd"/>
</dbReference>
<evidence type="ECO:0000313" key="3">
    <source>
        <dbReference type="Proteomes" id="UP000464186"/>
    </source>
</evidence>
<accession>A0A6P1NNX4</accession>
<keyword evidence="3" id="KW-1185">Reference proteome</keyword>
<dbReference type="GO" id="GO:1904680">
    <property type="term" value="F:peptide transmembrane transporter activity"/>
    <property type="evidence" value="ECO:0007669"/>
    <property type="project" value="TreeGrafter"/>
</dbReference>
<dbReference type="Pfam" id="PF00496">
    <property type="entry name" value="SBP_bac_5"/>
    <property type="match status" value="1"/>
</dbReference>
<protein>
    <submittedName>
        <fullName evidence="2">Peptide ABC transporter substrate-binding protein</fullName>
    </submittedName>
</protein>
<dbReference type="Gene3D" id="3.40.190.10">
    <property type="entry name" value="Periplasmic binding protein-like II"/>
    <property type="match status" value="1"/>
</dbReference>
<dbReference type="Proteomes" id="UP000464186">
    <property type="component" value="Chromosome"/>
</dbReference>
<dbReference type="KEGG" id="psey:GU243_00325"/>
<dbReference type="PIRSF" id="PIRSF002741">
    <property type="entry name" value="MppA"/>
    <property type="match status" value="1"/>
</dbReference>
<dbReference type="SUPFAM" id="SSF53850">
    <property type="entry name" value="Periplasmic binding protein-like II"/>
    <property type="match status" value="1"/>
</dbReference>
<dbReference type="InterPro" id="IPR000914">
    <property type="entry name" value="SBP_5_dom"/>
</dbReference>
<dbReference type="InterPro" id="IPR039424">
    <property type="entry name" value="SBP_5"/>
</dbReference>
<evidence type="ECO:0000259" key="1">
    <source>
        <dbReference type="Pfam" id="PF00496"/>
    </source>
</evidence>
<dbReference type="Gene3D" id="3.10.105.10">
    <property type="entry name" value="Dipeptide-binding Protein, Domain 3"/>
    <property type="match status" value="1"/>
</dbReference>
<dbReference type="GO" id="GO:0015833">
    <property type="term" value="P:peptide transport"/>
    <property type="evidence" value="ECO:0007669"/>
    <property type="project" value="TreeGrafter"/>
</dbReference>
<dbReference type="AlphaFoldDB" id="A0A6P1NNX4"/>
<gene>
    <name evidence="2" type="ORF">GU243_00325</name>
</gene>
<reference evidence="2 3" key="1">
    <citation type="submission" date="2020-01" db="EMBL/GenBank/DDBJ databases">
        <title>Pseudarthrobacter psychrotolerans sp. nov., isolated from antarctic soil.</title>
        <authorList>
            <person name="Shin Y."/>
            <person name="Park W."/>
        </authorList>
    </citation>
    <scope>NUCLEOTIDE SEQUENCE [LARGE SCALE GENOMIC DNA]</scope>
    <source>
        <strain evidence="2 3">YJ56</strain>
    </source>
</reference>
<dbReference type="PANTHER" id="PTHR30290">
    <property type="entry name" value="PERIPLASMIC BINDING COMPONENT OF ABC TRANSPORTER"/>
    <property type="match status" value="1"/>
</dbReference>
<feature type="domain" description="Solute-binding protein family 5" evidence="1">
    <location>
        <begin position="73"/>
        <end position="409"/>
    </location>
</feature>
<dbReference type="GO" id="GO:0042597">
    <property type="term" value="C:periplasmic space"/>
    <property type="evidence" value="ECO:0007669"/>
    <property type="project" value="UniProtKB-ARBA"/>
</dbReference>
<dbReference type="PANTHER" id="PTHR30290:SF83">
    <property type="entry name" value="ABC TRANSPORTER SUBSTRATE-BINDING PROTEIN"/>
    <property type="match status" value="1"/>
</dbReference>
<dbReference type="EMBL" id="CP047898">
    <property type="protein sequence ID" value="QHK18491.1"/>
    <property type="molecule type" value="Genomic_DNA"/>
</dbReference>
<organism evidence="2 3">
    <name type="scientific">Pseudarthrobacter psychrotolerans</name>
    <dbReference type="NCBI Taxonomy" id="2697569"/>
    <lineage>
        <taxon>Bacteria</taxon>
        <taxon>Bacillati</taxon>
        <taxon>Actinomycetota</taxon>
        <taxon>Actinomycetes</taxon>
        <taxon>Micrococcales</taxon>
        <taxon>Micrococcaceae</taxon>
        <taxon>Pseudarthrobacter</taxon>
    </lineage>
</organism>
<name>A0A6P1NNX4_9MICC</name>
<proteinExistence type="predicted"/>
<dbReference type="GO" id="GO:0043190">
    <property type="term" value="C:ATP-binding cassette (ABC) transporter complex"/>
    <property type="evidence" value="ECO:0007669"/>
    <property type="project" value="InterPro"/>
</dbReference>
<sequence>MAGVAMATVAALSLTGCGATGNEPAGPKTGGTLTIGARQDLASFDPGAFDTGAQVQYWQPVYDTLLNYTPEGKVEPNLATEFKYNETNTVLTLKLREGVKFSDGTPFNADAVKANIEHLKKATGVSVYMVGKVKVVTVVDPTTVQIELSAPDPAFTYYLCLVAGAMGSPAALETEGIKTVPVGSGPYTLDTAATIRGSQYTYVRNPDYWNATAFPYDSVVVKPMEDLTARLNAIKSGQVNSAEVDSTVLSEARASNVKVNEHMIGWQGIMLFDREGTTVPALKDKRVRQALNYAIDGESINKNIYGGEGKATQQIFNPASPAFDEKLNAAYPYDLKKAKSLMADAGYAGGFELTMPTVPGDLTGPYITQQLAEIGVKVTWEKVPNEALVPDVLKGKFAAASFGSSSGHPWRDISKMISGTAAWNPFKTKTAELDGLLAKVQSSTGDEQIAAYKAVNNYITDNAWFCAWAYTKSIQLTDHGTQVAMQAGSGVPYLRNYSRA</sequence>
<evidence type="ECO:0000313" key="2">
    <source>
        <dbReference type="EMBL" id="QHK18491.1"/>
    </source>
</evidence>